<reference evidence="7" key="1">
    <citation type="journal article" date="2020" name="PLoS Negl. Trop. Dis.">
        <title>High-quality nuclear genome for Sarcoptes scabiei-A critical resource for a neglected parasite.</title>
        <authorList>
            <person name="Korhonen P.K."/>
            <person name="Gasser R.B."/>
            <person name="Ma G."/>
            <person name="Wang T."/>
            <person name="Stroehlein A.J."/>
            <person name="Young N.D."/>
            <person name="Ang C.S."/>
            <person name="Fernando D.D."/>
            <person name="Lu H.C."/>
            <person name="Taylor S."/>
            <person name="Reynolds S.L."/>
            <person name="Mofiz E."/>
            <person name="Najaraj S.H."/>
            <person name="Gowda H."/>
            <person name="Madugundu A."/>
            <person name="Renuse S."/>
            <person name="Holt D."/>
            <person name="Pandey A."/>
            <person name="Papenfuss A.T."/>
            <person name="Fischer K."/>
        </authorList>
    </citation>
    <scope>NUCLEOTIDE SEQUENCE [LARGE SCALE GENOMIC DNA]</scope>
</reference>
<sequence>MDDVSGADNHHPKQQSSTSASIPSSSQFFDPQQQQQQQMAQNLGPEMKVVIVDEFLNTGRTGRRNALGDILDENTAHLSTSALPDQLSSLTFSNDQSTSSNPICQQPSTSSSPAPSTSSSTSQT</sequence>
<dbReference type="InterPro" id="IPR004171">
    <property type="entry name" value="cAMP_dep_PKI"/>
</dbReference>
<dbReference type="EMBL" id="WVUK01000055">
    <property type="protein sequence ID" value="KAF7493638.1"/>
    <property type="molecule type" value="Genomic_DNA"/>
</dbReference>
<dbReference type="GO" id="GO:0004862">
    <property type="term" value="F:cAMP-dependent protein kinase inhibitor activity"/>
    <property type="evidence" value="ECO:0007669"/>
    <property type="project" value="InterPro"/>
</dbReference>
<evidence type="ECO:0000313" key="5">
    <source>
        <dbReference type="EMBL" id="KAF7493638.1"/>
    </source>
</evidence>
<feature type="region of interest" description="Disordered" evidence="4">
    <location>
        <begin position="89"/>
        <end position="124"/>
    </location>
</feature>
<reference evidence="6" key="3">
    <citation type="submission" date="2022-06" db="UniProtKB">
        <authorList>
            <consortium name="EnsemblMetazoa"/>
        </authorList>
    </citation>
    <scope>IDENTIFICATION</scope>
</reference>
<proteinExistence type="inferred from homology"/>
<keyword evidence="7" id="KW-1185">Reference proteome</keyword>
<name>A0A834RBV1_SARSC</name>
<evidence type="ECO:0000256" key="4">
    <source>
        <dbReference type="SAM" id="MobiDB-lite"/>
    </source>
</evidence>
<evidence type="ECO:0000256" key="2">
    <source>
        <dbReference type="ARBA" id="ARBA00006393"/>
    </source>
</evidence>
<protein>
    <submittedName>
        <fullName evidence="5 6">Uncharacterized protein</fullName>
    </submittedName>
</protein>
<evidence type="ECO:0000313" key="6">
    <source>
        <dbReference type="EnsemblMetazoa" id="KAF7493638.1"/>
    </source>
</evidence>
<organism evidence="5">
    <name type="scientific">Sarcoptes scabiei</name>
    <name type="common">Itch mite</name>
    <name type="synonym">Acarus scabiei</name>
    <dbReference type="NCBI Taxonomy" id="52283"/>
    <lineage>
        <taxon>Eukaryota</taxon>
        <taxon>Metazoa</taxon>
        <taxon>Ecdysozoa</taxon>
        <taxon>Arthropoda</taxon>
        <taxon>Chelicerata</taxon>
        <taxon>Arachnida</taxon>
        <taxon>Acari</taxon>
        <taxon>Acariformes</taxon>
        <taxon>Sarcoptiformes</taxon>
        <taxon>Astigmata</taxon>
        <taxon>Psoroptidia</taxon>
        <taxon>Sarcoptoidea</taxon>
        <taxon>Sarcoptidae</taxon>
        <taxon>Sarcoptinae</taxon>
        <taxon>Sarcoptes</taxon>
    </lineage>
</organism>
<reference evidence="5" key="2">
    <citation type="submission" date="2020-01" db="EMBL/GenBank/DDBJ databases">
        <authorList>
            <person name="Korhonen P.K.K."/>
            <person name="Guangxu M.G."/>
            <person name="Wang T.W."/>
            <person name="Stroehlein A.J.S."/>
            <person name="Young N.D."/>
            <person name="Ang C.-S.A."/>
            <person name="Fernando D.W.F."/>
            <person name="Lu H.L."/>
            <person name="Taylor S.T."/>
            <person name="Ehtesham M.E.M."/>
            <person name="Najaraj S.H.N."/>
            <person name="Harsha G.H.G."/>
            <person name="Madugundu A.M."/>
            <person name="Renuse S.R."/>
            <person name="Holt D.H."/>
            <person name="Pandey A.P."/>
            <person name="Papenfuss A.P."/>
            <person name="Gasser R.B.G."/>
            <person name="Fischer K.F."/>
        </authorList>
    </citation>
    <scope>NUCLEOTIDE SEQUENCE</scope>
    <source>
        <strain evidence="5">SSS_KF_BRIS2020</strain>
    </source>
</reference>
<dbReference type="AlphaFoldDB" id="A0A834RBV1"/>
<gene>
    <name evidence="5" type="ORF">SSS_4321</name>
</gene>
<keyword evidence="3" id="KW-0649">Protein kinase inhibitor</keyword>
<feature type="compositionally biased region" description="Polar residues" evidence="4">
    <location>
        <begin position="89"/>
        <end position="104"/>
    </location>
</feature>
<dbReference type="OrthoDB" id="6380180at2759"/>
<evidence type="ECO:0000313" key="7">
    <source>
        <dbReference type="Proteomes" id="UP000070412"/>
    </source>
</evidence>
<evidence type="ECO:0000256" key="1">
    <source>
        <dbReference type="ARBA" id="ARBA00002844"/>
    </source>
</evidence>
<evidence type="ECO:0000256" key="3">
    <source>
        <dbReference type="ARBA" id="ARBA00023013"/>
    </source>
</evidence>
<feature type="compositionally biased region" description="Low complexity" evidence="4">
    <location>
        <begin position="105"/>
        <end position="124"/>
    </location>
</feature>
<dbReference type="Pfam" id="PF02827">
    <property type="entry name" value="PKI"/>
    <property type="match status" value="1"/>
</dbReference>
<dbReference type="PANTHER" id="PTHR15416">
    <property type="entry name" value="CAMP-DEPENDENT PROTEIN KINASE INHIBITOR/PKI"/>
    <property type="match status" value="1"/>
</dbReference>
<dbReference type="EnsemblMetazoa" id="SSS_4321s_mrna">
    <property type="protein sequence ID" value="KAF7493638.1"/>
    <property type="gene ID" value="SSS_4321"/>
</dbReference>
<accession>A0A834RBV1</accession>
<comment type="function">
    <text evidence="1">Extremely potent competitive inhibitor of cAMP-dependent protein kinase activity, this protein interacts with the catalytic subunit of the enzyme after the cAMP-induced dissociation of its regulatory chains.</text>
</comment>
<comment type="similarity">
    <text evidence="2">Belongs to the PKI family.</text>
</comment>
<feature type="compositionally biased region" description="Low complexity" evidence="4">
    <location>
        <begin position="14"/>
        <end position="38"/>
    </location>
</feature>
<dbReference type="Proteomes" id="UP000070412">
    <property type="component" value="Unassembled WGS sequence"/>
</dbReference>
<feature type="region of interest" description="Disordered" evidence="4">
    <location>
        <begin position="1"/>
        <end position="42"/>
    </location>
</feature>